<evidence type="ECO:0000256" key="2">
    <source>
        <dbReference type="SAM" id="MobiDB-lite"/>
    </source>
</evidence>
<proteinExistence type="predicted"/>
<evidence type="ECO:0000256" key="1">
    <source>
        <dbReference type="ARBA" id="ARBA00001962"/>
    </source>
</evidence>
<dbReference type="SUPFAM" id="SSF51197">
    <property type="entry name" value="Clavaminate synthase-like"/>
    <property type="match status" value="1"/>
</dbReference>
<reference evidence="3" key="1">
    <citation type="submission" date="2021-01" db="EMBL/GenBank/DDBJ databases">
        <authorList>
            <person name="Corre E."/>
            <person name="Pelletier E."/>
            <person name="Niang G."/>
            <person name="Scheremetjew M."/>
            <person name="Finn R."/>
            <person name="Kale V."/>
            <person name="Holt S."/>
            <person name="Cochrane G."/>
            <person name="Meng A."/>
            <person name="Brown T."/>
            <person name="Cohen L."/>
        </authorList>
    </citation>
    <scope>NUCLEOTIDE SEQUENCE</scope>
    <source>
        <strain evidence="3">UTEX LB 985</strain>
    </source>
</reference>
<dbReference type="PANTHER" id="PTHR20883">
    <property type="entry name" value="PHYTANOYL-COA DIOXYGENASE DOMAIN CONTAINING 1"/>
    <property type="match status" value="1"/>
</dbReference>
<feature type="compositionally biased region" description="Basic and acidic residues" evidence="2">
    <location>
        <begin position="10"/>
        <end position="21"/>
    </location>
</feature>
<protein>
    <submittedName>
        <fullName evidence="3">Uncharacterized protein</fullName>
    </submittedName>
</protein>
<feature type="region of interest" description="Disordered" evidence="2">
    <location>
        <begin position="389"/>
        <end position="422"/>
    </location>
</feature>
<sequence>MVAAGLPRPVAHEKSVTNEVPERTYASDDTLRRQLEHYDREGWVSFAHFLSPAELAAARCACDERLAKGGEDPHWLMDVHAGERGAWLTTLLFSPRLRSVLAAFCGSRPVLVSSQFFVKVGGGGRPVGWHQDGVDAVQGDANAANAELHMPGDAPFTLWVPLDDVNAENGGLQVIPRIHKSGWLPMAPVMADEAESGVGLGIDRTILQAIIPHGVVSYALRAGDAASHHQLTPHRSGPNRGVAPRRVLLMRFLPARLAARCTPTHGPLMHLEAWLAKGRPALRCVELLPPSLLPPPPSLPPPPPSLPLPLPPLVESLPAVETELPLLANKVDDVNPNQADEADLAMAGAESANPTAEAAELVPAVLIPNLLEQVEIEHIQNILRQYPSMVPPPQPGGTATQPAMDGRRGGGGDEVQTLSASGELCALTERG</sequence>
<dbReference type="EMBL" id="HBGU01048313">
    <property type="protein sequence ID" value="CAD9487275.1"/>
    <property type="molecule type" value="Transcribed_RNA"/>
</dbReference>
<dbReference type="GO" id="GO:0016491">
    <property type="term" value="F:oxidoreductase activity"/>
    <property type="evidence" value="ECO:0007669"/>
    <property type="project" value="UniProtKB-ARBA"/>
</dbReference>
<evidence type="ECO:0000313" key="3">
    <source>
        <dbReference type="EMBL" id="CAD9487275.1"/>
    </source>
</evidence>
<dbReference type="PANTHER" id="PTHR20883:SF48">
    <property type="entry name" value="ECTOINE DIOXYGENASE"/>
    <property type="match status" value="1"/>
</dbReference>
<feature type="region of interest" description="Disordered" evidence="2">
    <location>
        <begin position="1"/>
        <end position="21"/>
    </location>
</feature>
<accession>A0A7S2HDB3</accession>
<dbReference type="AlphaFoldDB" id="A0A7S2HDB3"/>
<gene>
    <name evidence="3" type="ORF">CBRE1094_LOCUS26318</name>
</gene>
<dbReference type="Gene3D" id="2.60.120.620">
    <property type="entry name" value="q2cbj1_9rhob like domain"/>
    <property type="match status" value="1"/>
</dbReference>
<dbReference type="GO" id="GO:0046872">
    <property type="term" value="F:metal ion binding"/>
    <property type="evidence" value="ECO:0007669"/>
    <property type="project" value="UniProtKB-ARBA"/>
</dbReference>
<dbReference type="InterPro" id="IPR008775">
    <property type="entry name" value="Phytyl_CoA_dOase-like"/>
</dbReference>
<name>A0A7S2HDB3_9EUKA</name>
<comment type="cofactor">
    <cofactor evidence="1">
        <name>Fe cation</name>
        <dbReference type="ChEBI" id="CHEBI:24875"/>
    </cofactor>
</comment>
<dbReference type="Pfam" id="PF05721">
    <property type="entry name" value="PhyH"/>
    <property type="match status" value="1"/>
</dbReference>
<organism evidence="3">
    <name type="scientific">Haptolina brevifila</name>
    <dbReference type="NCBI Taxonomy" id="156173"/>
    <lineage>
        <taxon>Eukaryota</taxon>
        <taxon>Haptista</taxon>
        <taxon>Haptophyta</taxon>
        <taxon>Prymnesiophyceae</taxon>
        <taxon>Prymnesiales</taxon>
        <taxon>Prymnesiaceae</taxon>
        <taxon>Haptolina</taxon>
    </lineage>
</organism>